<keyword evidence="7 11" id="KW-1015">Disulfide bond</keyword>
<keyword evidence="4" id="KW-0754">Steroid-binding</keyword>
<evidence type="ECO:0000259" key="13">
    <source>
        <dbReference type="PROSITE" id="PS50025"/>
    </source>
</evidence>
<comment type="subcellular location">
    <subcellularLocation>
        <location evidence="1">Secreted</location>
    </subcellularLocation>
</comment>
<organism evidence="14 15">
    <name type="scientific">Pleurodeles waltl</name>
    <name type="common">Iberian ribbed newt</name>
    <dbReference type="NCBI Taxonomy" id="8319"/>
    <lineage>
        <taxon>Eukaryota</taxon>
        <taxon>Metazoa</taxon>
        <taxon>Chordata</taxon>
        <taxon>Craniata</taxon>
        <taxon>Vertebrata</taxon>
        <taxon>Euteleostomi</taxon>
        <taxon>Amphibia</taxon>
        <taxon>Batrachia</taxon>
        <taxon>Caudata</taxon>
        <taxon>Salamandroidea</taxon>
        <taxon>Salamandridae</taxon>
        <taxon>Pleurodelinae</taxon>
        <taxon>Pleurodeles</taxon>
    </lineage>
</organism>
<dbReference type="CDD" id="cd00110">
    <property type="entry name" value="LamG"/>
    <property type="match status" value="1"/>
</dbReference>
<evidence type="ECO:0000256" key="12">
    <source>
        <dbReference type="SAM" id="SignalP"/>
    </source>
</evidence>
<dbReference type="PANTHER" id="PTHR24040">
    <property type="entry name" value="LAMININ G-LIKE DOMAIN-CONTAINING PROTEIN"/>
    <property type="match status" value="1"/>
</dbReference>
<evidence type="ECO:0000313" key="14">
    <source>
        <dbReference type="EMBL" id="KAJ1080268.1"/>
    </source>
</evidence>
<evidence type="ECO:0000256" key="1">
    <source>
        <dbReference type="ARBA" id="ARBA00004613"/>
    </source>
</evidence>
<evidence type="ECO:0000313" key="15">
    <source>
        <dbReference type="Proteomes" id="UP001066276"/>
    </source>
</evidence>
<gene>
    <name evidence="14" type="ORF">NDU88_000487</name>
</gene>
<dbReference type="InterPro" id="IPR051145">
    <property type="entry name" value="GAS-SHBG-PROS"/>
</dbReference>
<evidence type="ECO:0000256" key="2">
    <source>
        <dbReference type="ARBA" id="ARBA00011738"/>
    </source>
</evidence>
<evidence type="ECO:0000256" key="5">
    <source>
        <dbReference type="ARBA" id="ARBA00022729"/>
    </source>
</evidence>
<evidence type="ECO:0000256" key="8">
    <source>
        <dbReference type="ARBA" id="ARBA00023180"/>
    </source>
</evidence>
<dbReference type="PANTHER" id="PTHR24040:SF3">
    <property type="entry name" value="SEX HORMONE-BINDING GLOBULIN"/>
    <property type="match status" value="1"/>
</dbReference>
<evidence type="ECO:0000256" key="4">
    <source>
        <dbReference type="ARBA" id="ARBA00022665"/>
    </source>
</evidence>
<dbReference type="Pfam" id="PF00054">
    <property type="entry name" value="Laminin_G_1"/>
    <property type="match status" value="1"/>
</dbReference>
<keyword evidence="15" id="KW-1185">Reference proteome</keyword>
<dbReference type="SMART" id="SM00282">
    <property type="entry name" value="LamG"/>
    <property type="match status" value="2"/>
</dbReference>
<reference evidence="14" key="1">
    <citation type="journal article" date="2022" name="bioRxiv">
        <title>Sequencing and chromosome-scale assembly of the giantPleurodeles waltlgenome.</title>
        <authorList>
            <person name="Brown T."/>
            <person name="Elewa A."/>
            <person name="Iarovenko S."/>
            <person name="Subramanian E."/>
            <person name="Araus A.J."/>
            <person name="Petzold A."/>
            <person name="Susuki M."/>
            <person name="Suzuki K.-i.T."/>
            <person name="Hayashi T."/>
            <person name="Toyoda A."/>
            <person name="Oliveira C."/>
            <person name="Osipova E."/>
            <person name="Leigh N.D."/>
            <person name="Simon A."/>
            <person name="Yun M.H."/>
        </authorList>
    </citation>
    <scope>NUCLEOTIDE SEQUENCE</scope>
    <source>
        <strain evidence="14">20211129_DDA</strain>
        <tissue evidence="14">Liver</tissue>
    </source>
</reference>
<dbReference type="InterPro" id="IPR013320">
    <property type="entry name" value="ConA-like_dom_sf"/>
</dbReference>
<evidence type="ECO:0000256" key="11">
    <source>
        <dbReference type="PROSITE-ProRule" id="PRU00122"/>
    </source>
</evidence>
<feature type="signal peptide" evidence="12">
    <location>
        <begin position="1"/>
        <end position="20"/>
    </location>
</feature>
<keyword evidence="8" id="KW-0325">Glycoprotein</keyword>
<feature type="disulfide bond" evidence="11">
    <location>
        <begin position="198"/>
        <end position="225"/>
    </location>
</feature>
<dbReference type="AlphaFoldDB" id="A0AAV7KTK9"/>
<evidence type="ECO:0000256" key="7">
    <source>
        <dbReference type="ARBA" id="ARBA00023157"/>
    </source>
</evidence>
<dbReference type="InterPro" id="IPR001791">
    <property type="entry name" value="Laminin_G"/>
</dbReference>
<feature type="domain" description="Laminin G" evidence="13">
    <location>
        <begin position="232"/>
        <end position="412"/>
    </location>
</feature>
<evidence type="ECO:0000256" key="3">
    <source>
        <dbReference type="ARBA" id="ARBA00022525"/>
    </source>
</evidence>
<comment type="caution">
    <text evidence="11">Lacks conserved residue(s) required for the propagation of feature annotation.</text>
</comment>
<keyword evidence="3" id="KW-0964">Secreted</keyword>
<name>A0AAV7KTK9_PLEWA</name>
<dbReference type="PROSITE" id="PS50025">
    <property type="entry name" value="LAM_G_DOMAIN"/>
    <property type="match status" value="2"/>
</dbReference>
<keyword evidence="6" id="KW-0446">Lipid-binding</keyword>
<dbReference type="SUPFAM" id="SSF49899">
    <property type="entry name" value="Concanavalin A-like lectins/glucanases"/>
    <property type="match status" value="2"/>
</dbReference>
<dbReference type="GO" id="GO:0005496">
    <property type="term" value="F:steroid binding"/>
    <property type="evidence" value="ECO:0007669"/>
    <property type="project" value="UniProtKB-KW"/>
</dbReference>
<evidence type="ECO:0000256" key="9">
    <source>
        <dbReference type="ARBA" id="ARBA00037620"/>
    </source>
</evidence>
<dbReference type="EMBL" id="JANPWB010000016">
    <property type="protein sequence ID" value="KAJ1080268.1"/>
    <property type="molecule type" value="Genomic_DNA"/>
</dbReference>
<comment type="function">
    <text evidence="9">Functions as an androgen transport protein, but may also be involved in receptor mediated processes. Each dimer binds one molecule of steroid. Specific for 5-alpha-dihydrotestosterone, testosterone, and 17-beta-estradiol. Regulates the plasma metabolic clearance rate of steroid hormones by controlling their plasma concentration.</text>
</comment>
<keyword evidence="5 12" id="KW-0732">Signal</keyword>
<accession>A0AAV7KTK9</accession>
<comment type="caution">
    <text evidence="14">The sequence shown here is derived from an EMBL/GenBank/DDBJ whole genome shotgun (WGS) entry which is preliminary data.</text>
</comment>
<dbReference type="GO" id="GO:0005576">
    <property type="term" value="C:extracellular region"/>
    <property type="evidence" value="ECO:0007669"/>
    <property type="project" value="UniProtKB-SubCell"/>
</dbReference>
<evidence type="ECO:0000256" key="10">
    <source>
        <dbReference type="ARBA" id="ARBA00040510"/>
    </source>
</evidence>
<feature type="domain" description="Laminin G" evidence="13">
    <location>
        <begin position="45"/>
        <end position="225"/>
    </location>
</feature>
<protein>
    <recommendedName>
        <fullName evidence="10">Sex hormone-binding globulin</fullName>
    </recommendedName>
</protein>
<feature type="chain" id="PRO_5043574652" description="Sex hormone-binding globulin" evidence="12">
    <location>
        <begin position="21"/>
        <end position="419"/>
    </location>
</feature>
<evidence type="ECO:0000256" key="6">
    <source>
        <dbReference type="ARBA" id="ARBA00023121"/>
    </source>
</evidence>
<sequence>MKTHSGRLLTLLTLLHLSNGDTSHQEETLKDQEGAGLCYGVYRQETEALNIGQHWAGAIPAATKHIDLLQVTSPASSFEFRTFDPEGVIFYGDTVWGQDWFMLGLRNGRPEIQVRNTFSPASVSGCKQINDGQWHLVSVRSEANNIVLHVDQAEVFRVWHLSVPLNESTGTILRIAVGGMLANQSNLLVPMNPAMDGCIRSWNWMNQTKNWLTGPPIKQGVSKHCFAHVHGGSFFSGAGMAIFRSKDLEHGVLKDWSLTLEMHIRPVKDTGLIFAVADGSSYDRPILSLRLNGQEYNLQVGSLMETFSTARMPCEESRLALVVTKTRITLGRGDLLIGDANISDHDYQELMEAWHNPPGRLFFGSLPKELEKYDPEPMVFFEGCMRDVMVQGHPLDMDNALFKSDSIWAHSCPQNPPSA</sequence>
<comment type="subunit">
    <text evidence="2">Homodimer.</text>
</comment>
<dbReference type="Proteomes" id="UP001066276">
    <property type="component" value="Chromosome 12"/>
</dbReference>
<proteinExistence type="predicted"/>
<dbReference type="Gene3D" id="2.60.120.200">
    <property type="match status" value="2"/>
</dbReference>